<gene>
    <name evidence="1" type="ORF">FHG64_07915</name>
</gene>
<dbReference type="Proteomes" id="UP000309016">
    <property type="component" value="Chromosome"/>
</dbReference>
<organism evidence="1 2">
    <name type="scientific">Antarcticibacterium flavum</name>
    <dbReference type="NCBI Taxonomy" id="2058175"/>
    <lineage>
        <taxon>Bacteria</taxon>
        <taxon>Pseudomonadati</taxon>
        <taxon>Bacteroidota</taxon>
        <taxon>Flavobacteriia</taxon>
        <taxon>Flavobacteriales</taxon>
        <taxon>Flavobacteriaceae</taxon>
        <taxon>Antarcticibacterium</taxon>
    </lineage>
</organism>
<sequence length="158" mass="19079">MKAATVSQLKKELNFRSREELLELCLRLSKFKKENKELLTYLLFEEGDEVAYIQNVKQEVDELFKDINTKAWFYIKKSIRKILRVVKKYIRYSGKKDTEVELLMYFCFKLKNFSPSIKRNPAMQNLYDRQLISINKTLLKLHEDLQYDYKLQMEEMGI</sequence>
<accession>A0A5B7X151</accession>
<proteinExistence type="predicted"/>
<keyword evidence="2" id="KW-1185">Reference proteome</keyword>
<dbReference type="KEGG" id="afla:FHG64_07915"/>
<dbReference type="AlphaFoldDB" id="A0A5B7X151"/>
<protein>
    <submittedName>
        <fullName evidence="1">Uncharacterized protein</fullName>
    </submittedName>
</protein>
<dbReference type="OrthoDB" id="978748at2"/>
<name>A0A5B7X151_9FLAO</name>
<dbReference type="RefSeq" id="WP_139065893.1">
    <property type="nucleotide sequence ID" value="NZ_CP040812.1"/>
</dbReference>
<reference evidence="1 2" key="1">
    <citation type="submission" date="2019-06" db="EMBL/GenBank/DDBJ databases">
        <title>Complete genome sequence of Antarcticibacterium flavum KCTC 52984T from an Antarctic marine sediment.</title>
        <authorList>
            <person name="Lee Y.M."/>
            <person name="Shin S.C."/>
        </authorList>
    </citation>
    <scope>NUCLEOTIDE SEQUENCE [LARGE SCALE GENOMIC DNA]</scope>
    <source>
        <strain evidence="1 2">KCTC 52984</strain>
    </source>
</reference>
<evidence type="ECO:0000313" key="1">
    <source>
        <dbReference type="EMBL" id="QCY69324.1"/>
    </source>
</evidence>
<evidence type="ECO:0000313" key="2">
    <source>
        <dbReference type="Proteomes" id="UP000309016"/>
    </source>
</evidence>
<dbReference type="EMBL" id="CP040812">
    <property type="protein sequence ID" value="QCY69324.1"/>
    <property type="molecule type" value="Genomic_DNA"/>
</dbReference>